<proteinExistence type="predicted"/>
<comment type="caution">
    <text evidence="2">The sequence shown here is derived from an EMBL/GenBank/DDBJ whole genome shotgun (WGS) entry which is preliminary data.</text>
</comment>
<accession>A0A5C6MBS3</accession>
<dbReference type="InterPro" id="IPR048394">
    <property type="entry name" value="FakA-like_M"/>
</dbReference>
<dbReference type="EMBL" id="SRRQ01000002">
    <property type="protein sequence ID" value="TWW11683.1"/>
    <property type="molecule type" value="Genomic_DNA"/>
</dbReference>
<feature type="domain" description="Fatty acid kinase subunit A-like middle" evidence="1">
    <location>
        <begin position="3"/>
        <end position="79"/>
    </location>
</feature>
<sequence>MIEFKYDVQLLLEGSTLDEDRLYDEIVRQFEGDSLMVAGDTDLMKLHFHTNYPWKILEYCASLGDVFDIVVEDMVRQAKGLKG</sequence>
<protein>
    <recommendedName>
        <fullName evidence="1">Fatty acid kinase subunit A-like middle domain-containing protein</fullName>
    </recommendedName>
</protein>
<reference evidence="2 3" key="1">
    <citation type="submission" date="2019-04" db="EMBL/GenBank/DDBJ databases">
        <title>In vitro growth and metabolic characteristics of meat-borne Lactobacillus algidus strains.</title>
        <authorList>
            <person name="Sade E."/>
            <person name="Per J."/>
            <person name="Tytti H."/>
            <person name="Johanna B.K."/>
        </authorList>
    </citation>
    <scope>NUCLEOTIDE SEQUENCE [LARGE SCALE GENOMIC DNA]</scope>
    <source>
        <strain evidence="2 3">LTS37-1</strain>
    </source>
</reference>
<dbReference type="RefSeq" id="WP_146302446.1">
    <property type="nucleotide sequence ID" value="NZ_JANXKU010000002.1"/>
</dbReference>
<evidence type="ECO:0000313" key="3">
    <source>
        <dbReference type="Proteomes" id="UP000321659"/>
    </source>
</evidence>
<dbReference type="AlphaFoldDB" id="A0A5C6MBS3"/>
<name>A0A5C6MBS3_9LACO</name>
<dbReference type="Proteomes" id="UP000321659">
    <property type="component" value="Unassembled WGS sequence"/>
</dbReference>
<evidence type="ECO:0000313" key="2">
    <source>
        <dbReference type="EMBL" id="TWW11683.1"/>
    </source>
</evidence>
<gene>
    <name evidence="2" type="ORF">LABALGLTS371_04530</name>
</gene>
<organism evidence="2 3">
    <name type="scientific">Dellaglioa algida</name>
    <dbReference type="NCBI Taxonomy" id="105612"/>
    <lineage>
        <taxon>Bacteria</taxon>
        <taxon>Bacillati</taxon>
        <taxon>Bacillota</taxon>
        <taxon>Bacilli</taxon>
        <taxon>Lactobacillales</taxon>
        <taxon>Lactobacillaceae</taxon>
        <taxon>Dellaglioa</taxon>
    </lineage>
</organism>
<evidence type="ECO:0000259" key="1">
    <source>
        <dbReference type="Pfam" id="PF21645"/>
    </source>
</evidence>
<dbReference type="Pfam" id="PF21645">
    <property type="entry name" value="FakA-like_M"/>
    <property type="match status" value="1"/>
</dbReference>